<proteinExistence type="predicted"/>
<reference evidence="1" key="2">
    <citation type="journal article" date="2015" name="Fish Shellfish Immunol.">
        <title>Early steps in the European eel (Anguilla anguilla)-Vibrio vulnificus interaction in the gills: Role of the RtxA13 toxin.</title>
        <authorList>
            <person name="Callol A."/>
            <person name="Pajuelo D."/>
            <person name="Ebbesson L."/>
            <person name="Teles M."/>
            <person name="MacKenzie S."/>
            <person name="Amaro C."/>
        </authorList>
    </citation>
    <scope>NUCLEOTIDE SEQUENCE</scope>
</reference>
<dbReference type="EMBL" id="GBXM01015540">
    <property type="protein sequence ID" value="JAH93037.1"/>
    <property type="molecule type" value="Transcribed_RNA"/>
</dbReference>
<evidence type="ECO:0000313" key="1">
    <source>
        <dbReference type="EMBL" id="JAH93037.1"/>
    </source>
</evidence>
<dbReference type="AlphaFoldDB" id="A0A0E9WRN9"/>
<name>A0A0E9WRN9_ANGAN</name>
<sequence>MAFTLLIFIKCPDILGGLFINTLFLQYATLERAAVIPLFKTLTACLDINKNKNQKKSKGVVDTRFLKHVFKVKLQHLSDNAGKPSWCCS</sequence>
<reference evidence="1" key="1">
    <citation type="submission" date="2014-11" db="EMBL/GenBank/DDBJ databases">
        <authorList>
            <person name="Amaro Gonzalez C."/>
        </authorList>
    </citation>
    <scope>NUCLEOTIDE SEQUENCE</scope>
</reference>
<accession>A0A0E9WRN9</accession>
<organism evidence="1">
    <name type="scientific">Anguilla anguilla</name>
    <name type="common">European freshwater eel</name>
    <name type="synonym">Muraena anguilla</name>
    <dbReference type="NCBI Taxonomy" id="7936"/>
    <lineage>
        <taxon>Eukaryota</taxon>
        <taxon>Metazoa</taxon>
        <taxon>Chordata</taxon>
        <taxon>Craniata</taxon>
        <taxon>Vertebrata</taxon>
        <taxon>Euteleostomi</taxon>
        <taxon>Actinopterygii</taxon>
        <taxon>Neopterygii</taxon>
        <taxon>Teleostei</taxon>
        <taxon>Anguilliformes</taxon>
        <taxon>Anguillidae</taxon>
        <taxon>Anguilla</taxon>
    </lineage>
</organism>
<protein>
    <submittedName>
        <fullName evidence="1">Uncharacterized protein</fullName>
    </submittedName>
</protein>